<dbReference type="AlphaFoldDB" id="A0AAV7K778"/>
<keyword evidence="2" id="KW-1185">Reference proteome</keyword>
<comment type="caution">
    <text evidence="1">The sequence shown here is derived from an EMBL/GenBank/DDBJ whole genome shotgun (WGS) entry which is preliminary data.</text>
</comment>
<reference evidence="1 2" key="1">
    <citation type="journal article" date="2023" name="BMC Biol.">
        <title>The compact genome of the sponge Oopsacas minuta (Hexactinellida) is lacking key metazoan core genes.</title>
        <authorList>
            <person name="Santini S."/>
            <person name="Schenkelaars Q."/>
            <person name="Jourda C."/>
            <person name="Duchesne M."/>
            <person name="Belahbib H."/>
            <person name="Rocher C."/>
            <person name="Selva M."/>
            <person name="Riesgo A."/>
            <person name="Vervoort M."/>
            <person name="Leys S.P."/>
            <person name="Kodjabachian L."/>
            <person name="Le Bivic A."/>
            <person name="Borchiellini C."/>
            <person name="Claverie J.M."/>
            <person name="Renard E."/>
        </authorList>
    </citation>
    <scope>NUCLEOTIDE SEQUENCE [LARGE SCALE GENOMIC DNA]</scope>
    <source>
        <strain evidence="1">SPO-2</strain>
    </source>
</reference>
<dbReference type="EMBL" id="JAKMXF010000133">
    <property type="protein sequence ID" value="KAI6656780.1"/>
    <property type="molecule type" value="Genomic_DNA"/>
</dbReference>
<evidence type="ECO:0000313" key="1">
    <source>
        <dbReference type="EMBL" id="KAI6656780.1"/>
    </source>
</evidence>
<proteinExistence type="predicted"/>
<name>A0AAV7K778_9METZ</name>
<evidence type="ECO:0000313" key="2">
    <source>
        <dbReference type="Proteomes" id="UP001165289"/>
    </source>
</evidence>
<protein>
    <submittedName>
        <fullName evidence="1">Uncharacterized protein</fullName>
    </submittedName>
</protein>
<sequence>MLISKISFPRIFIPQLRAIHPAITNKNILPKLEPVPPFLPKMKGVCVTLTSPLNSPTQVVRHSSLYTAKGYHYLCFKLSTPSTINAKWKSHILKRLDGTEGDVLFHLMLPSPNDYLSILLNNWQSSVVNQPDRLALKGVIIDKILSSNHTYHENVTVGVSSLSVNPIANETEQQDKELLVLNLSIGQQATDNIRAKLNYKSVLHNFLDLVQTA</sequence>
<organism evidence="1 2">
    <name type="scientific">Oopsacas minuta</name>
    <dbReference type="NCBI Taxonomy" id="111878"/>
    <lineage>
        <taxon>Eukaryota</taxon>
        <taxon>Metazoa</taxon>
        <taxon>Porifera</taxon>
        <taxon>Hexactinellida</taxon>
        <taxon>Hexasterophora</taxon>
        <taxon>Lyssacinosida</taxon>
        <taxon>Leucopsacidae</taxon>
        <taxon>Oopsacas</taxon>
    </lineage>
</organism>
<accession>A0AAV7K778</accession>
<dbReference type="Proteomes" id="UP001165289">
    <property type="component" value="Unassembled WGS sequence"/>
</dbReference>
<gene>
    <name evidence="1" type="ORF">LOD99_16083</name>
</gene>